<organism evidence="3 4">
    <name type="scientific">Belliella calami</name>
    <dbReference type="NCBI Taxonomy" id="2923436"/>
    <lineage>
        <taxon>Bacteria</taxon>
        <taxon>Pseudomonadati</taxon>
        <taxon>Bacteroidota</taxon>
        <taxon>Cytophagia</taxon>
        <taxon>Cytophagales</taxon>
        <taxon>Cyclobacteriaceae</taxon>
        <taxon>Belliella</taxon>
    </lineage>
</organism>
<dbReference type="EMBL" id="JAKZGS010000003">
    <property type="protein sequence ID" value="MCH7397591.1"/>
    <property type="molecule type" value="Genomic_DNA"/>
</dbReference>
<comment type="caution">
    <text evidence="3">The sequence shown here is derived from an EMBL/GenBank/DDBJ whole genome shotgun (WGS) entry which is preliminary data.</text>
</comment>
<keyword evidence="4" id="KW-1185">Reference proteome</keyword>
<keyword evidence="2" id="KW-1133">Transmembrane helix</keyword>
<reference evidence="3" key="1">
    <citation type="submission" date="2022-03" db="EMBL/GenBank/DDBJ databases">
        <title>De novo assembled genomes of Belliella spp. (Cyclobacteriaceae) strains.</title>
        <authorList>
            <person name="Szabo A."/>
            <person name="Korponai K."/>
            <person name="Felfoldi T."/>
        </authorList>
    </citation>
    <scope>NUCLEOTIDE SEQUENCE</scope>
    <source>
        <strain evidence="3">DSM 107340</strain>
    </source>
</reference>
<proteinExistence type="predicted"/>
<accession>A0ABS9ULU4</accession>
<evidence type="ECO:0000256" key="1">
    <source>
        <dbReference type="SAM" id="MobiDB-lite"/>
    </source>
</evidence>
<dbReference type="Proteomes" id="UP001165488">
    <property type="component" value="Unassembled WGS sequence"/>
</dbReference>
<protein>
    <submittedName>
        <fullName evidence="3">PorT family protein</fullName>
    </submittedName>
</protein>
<evidence type="ECO:0000256" key="2">
    <source>
        <dbReference type="SAM" id="Phobius"/>
    </source>
</evidence>
<sequence>MKEQFDKKLADKIKDSFANHTEPYDPKQWERLSSLYFKPRTKSKPIWGWLATGIAASLVVGLLVFSQFSGLEPIFENELSMSDSVKQDDQERNVSENLAIKKDSTDSVNESLAFSKNNDLHKQPEELSNKGVDDKRFDKKIEEAKSQENLIAQESKQNIQESFPPSIVRKTLGMEFKPEFTFGLPQVAKIDLRNEPERNVAVIPQFDQKNVGILPADQKNAFLADDVENAQQIINNWLAEVKVEEDEKMSPRGGNDKAMRLGVILAPQTISNTTQSMNLGAGVLSEFSFSKRLKLDVGVAYARQTINPSVNNEVRGMNNAQNSSDASRSLSFASNFVNASYELSFGQLEIPLNLKYKLLDNKASDFYLITGVSNMVYMNQKNVGTFTTANFNTAGLMQANQTVQTFSETATPNTVDGGDEMNIGQMLNFSLGYEYSLKNGTFISLEPFYKLSVGGQTFVNQQFAIGGLNLRMNFQLKK</sequence>
<evidence type="ECO:0000313" key="3">
    <source>
        <dbReference type="EMBL" id="MCH7397591.1"/>
    </source>
</evidence>
<name>A0ABS9ULU4_9BACT</name>
<evidence type="ECO:0000313" key="4">
    <source>
        <dbReference type="Proteomes" id="UP001165488"/>
    </source>
</evidence>
<feature type="compositionally biased region" description="Basic and acidic residues" evidence="1">
    <location>
        <begin position="118"/>
        <end position="135"/>
    </location>
</feature>
<keyword evidence="2" id="KW-0812">Transmembrane</keyword>
<keyword evidence="2" id="KW-0472">Membrane</keyword>
<feature type="region of interest" description="Disordered" evidence="1">
    <location>
        <begin position="114"/>
        <end position="135"/>
    </location>
</feature>
<gene>
    <name evidence="3" type="ORF">MM236_06305</name>
</gene>
<feature type="transmembrane region" description="Helical" evidence="2">
    <location>
        <begin position="46"/>
        <end position="65"/>
    </location>
</feature>
<dbReference type="RefSeq" id="WP_241274096.1">
    <property type="nucleotide sequence ID" value="NZ_JAKZGS010000003.1"/>
</dbReference>